<dbReference type="AlphaFoldDB" id="A0A1I8MQE8"/>
<keyword evidence="2" id="KW-0732">Signal</keyword>
<evidence type="ECO:0000256" key="1">
    <source>
        <dbReference type="SAM" id="MobiDB-lite"/>
    </source>
</evidence>
<proteinExistence type="predicted"/>
<reference evidence="3" key="1">
    <citation type="submission" date="2020-05" db="UniProtKB">
        <authorList>
            <consortium name="EnsemblMetazoa"/>
        </authorList>
    </citation>
    <scope>IDENTIFICATION</scope>
    <source>
        <strain evidence="3">Aabys</strain>
    </source>
</reference>
<evidence type="ECO:0008006" key="4">
    <source>
        <dbReference type="Google" id="ProtNLM"/>
    </source>
</evidence>
<sequence length="494" mass="52530">MKRITLVVAAVVLLTCSNAEKLSKEDGKKAVVEDNYSKAGEDKLEADIAESGSSKKSKEVHKRGVFHYGTLASHAAWPKSYAAHYGYGVHLPTSFSVAPIAASHIHVPGPIKYHSGIHYKAVVPSGVAAVSSTVLPAVSTLSPVHAHQAAASVPYVIRPGGAVVQSYSVNYPHHKSIVPVKAVHAYGTVAHGLNSIQPVHHVPAQAIPHIPAQPIQPVVQTFVQAAPVAQPVPSVGVVAQFPSGNLGPVLPDIQATPSFGNPPTFSVVSGESAAPVVPPAVPNVPVVAPQPQPPNVFYPVNIQPPIAQQPPAFVNVQPAIAQQPPTFVNVQPAIAQQPPTFVNYNPNVQVPSFVPVGGRPNQNQPDFGSNEAAPQIPVQPTAAAQPEPELPAIQPEPGQQPWKPVLYQPPTVQSEINRPSNTLLPPYGNTPAEGYLPPATNQKGRQEYRYSNNLLDLSEADIQNIFQQASIAAQNDHNHAHVHPHTIHKYHSHY</sequence>
<dbReference type="VEuPathDB" id="VectorBase:MDOA007379"/>
<dbReference type="EnsemblMetazoa" id="MDOA007379-RA">
    <property type="protein sequence ID" value="MDOA007379-PA"/>
    <property type="gene ID" value="MDOA007379"/>
</dbReference>
<dbReference type="STRING" id="7370.A0A1I8MQE8"/>
<feature type="signal peptide" evidence="2">
    <location>
        <begin position="1"/>
        <end position="19"/>
    </location>
</feature>
<dbReference type="KEGG" id="mde:101901047"/>
<accession>A0A1I8MQE8</accession>
<organism evidence="3">
    <name type="scientific">Musca domestica</name>
    <name type="common">House fly</name>
    <dbReference type="NCBI Taxonomy" id="7370"/>
    <lineage>
        <taxon>Eukaryota</taxon>
        <taxon>Metazoa</taxon>
        <taxon>Ecdysozoa</taxon>
        <taxon>Arthropoda</taxon>
        <taxon>Hexapoda</taxon>
        <taxon>Insecta</taxon>
        <taxon>Pterygota</taxon>
        <taxon>Neoptera</taxon>
        <taxon>Endopterygota</taxon>
        <taxon>Diptera</taxon>
        <taxon>Brachycera</taxon>
        <taxon>Muscomorpha</taxon>
        <taxon>Muscoidea</taxon>
        <taxon>Muscidae</taxon>
        <taxon>Musca</taxon>
    </lineage>
</organism>
<dbReference type="OrthoDB" id="8058986at2759"/>
<name>A0A1I8MQE8_MUSDO</name>
<evidence type="ECO:0000313" key="3">
    <source>
        <dbReference type="EnsemblMetazoa" id="MDOA007379-PA"/>
    </source>
</evidence>
<dbReference type="VEuPathDB" id="VectorBase:MDOMA2_006970"/>
<feature type="region of interest" description="Disordered" evidence="1">
    <location>
        <begin position="379"/>
        <end position="399"/>
    </location>
</feature>
<feature type="chain" id="PRO_5044560705" description="Cuticle protein" evidence="2">
    <location>
        <begin position="20"/>
        <end position="494"/>
    </location>
</feature>
<dbReference type="eggNOG" id="ENOG502RY34">
    <property type="taxonomic scope" value="Eukaryota"/>
</dbReference>
<gene>
    <name evidence="3" type="primary">101901047</name>
</gene>
<evidence type="ECO:0000256" key="2">
    <source>
        <dbReference type="SAM" id="SignalP"/>
    </source>
</evidence>
<protein>
    <recommendedName>
        <fullName evidence="4">Cuticle protein</fullName>
    </recommendedName>
</protein>
<dbReference type="RefSeq" id="XP_019894529.2">
    <property type="nucleotide sequence ID" value="XM_020038970.2"/>
</dbReference>